<dbReference type="PANTHER" id="PTHR11060">
    <property type="entry name" value="PROTEIN MEMO1"/>
    <property type="match status" value="1"/>
</dbReference>
<name>A0A1A5ZXX3_9TREE</name>
<reference evidence="3" key="1">
    <citation type="submission" date="2013-07" db="EMBL/GenBank/DDBJ databases">
        <title>The Genome Sequence of Cryptococcus dejecticola CBS10117.</title>
        <authorList>
            <consortium name="The Broad Institute Genome Sequencing Platform"/>
            <person name="Cuomo C."/>
            <person name="Litvintseva A."/>
            <person name="Chen Y."/>
            <person name="Heitman J."/>
            <person name="Sun S."/>
            <person name="Springer D."/>
            <person name="Dromer F."/>
            <person name="Young S.K."/>
            <person name="Zeng Q."/>
            <person name="Gargeya S."/>
            <person name="Fitzgerald M."/>
            <person name="Abouelleil A."/>
            <person name="Alvarado L."/>
            <person name="Berlin A.M."/>
            <person name="Chapman S.B."/>
            <person name="Dewar J."/>
            <person name="Goldberg J."/>
            <person name="Griggs A."/>
            <person name="Gujja S."/>
            <person name="Hansen M."/>
            <person name="Howarth C."/>
            <person name="Imamovic A."/>
            <person name="Larimer J."/>
            <person name="McCowan C."/>
            <person name="Murphy C."/>
            <person name="Pearson M."/>
            <person name="Priest M."/>
            <person name="Roberts A."/>
            <person name="Saif S."/>
            <person name="Shea T."/>
            <person name="Sykes S."/>
            <person name="Wortman J."/>
            <person name="Nusbaum C."/>
            <person name="Birren B."/>
        </authorList>
    </citation>
    <scope>NUCLEOTIDE SEQUENCE [LARGE SCALE GENOMIC DNA]</scope>
    <source>
        <strain evidence="3">CBS 10117</strain>
    </source>
</reference>
<dbReference type="Gene3D" id="3.40.830.10">
    <property type="entry name" value="LigB-like"/>
    <property type="match status" value="1"/>
</dbReference>
<feature type="region of interest" description="Disordered" evidence="2">
    <location>
        <begin position="217"/>
        <end position="237"/>
    </location>
</feature>
<dbReference type="OrthoDB" id="417112at2759"/>
<sequence length="361" mass="39961">MTSGIREASHAGSWYTSSRSQLTEQLDEYLSNVQPIPALDFNPPVQNAKAIIAPHAGYSYSGPTAAWAYASIPTEKIKRVFLLGPSHHVYLDGVALSTCEAYETPLGDIPLDLETITELESTGVFSQMRKSADEDEHSLEMHLPYIRHVFEGRTDLALVPILVGHPSPAKLSQLSEVLSRYWQDDETFFVISSDFCHWGTRFSCTPYYPNAPSPPNPVPPVPPASASPPSSASATNGNVPPVLIKKYGSSSNTDNGGVPIWKSIQYMDHEGMDLLRRPAETGALERWEAYLARTKNTERRKMNIAETETDIHYQLHLRRTRFAVEIPLQSCSISSSIYTLKVRKKKSLSLALSGTNKVVSV</sequence>
<dbReference type="Pfam" id="PF01875">
    <property type="entry name" value="Memo"/>
    <property type="match status" value="1"/>
</dbReference>
<dbReference type="InterPro" id="IPR002737">
    <property type="entry name" value="MEMO1_fam"/>
</dbReference>
<dbReference type="CDD" id="cd07361">
    <property type="entry name" value="MEMO_like"/>
    <property type="match status" value="1"/>
</dbReference>
<comment type="similarity">
    <text evidence="1">Belongs to the MEMO1 family.</text>
</comment>
<gene>
    <name evidence="3" type="ORF">I303_07425</name>
</gene>
<organism evidence="3">
    <name type="scientific">Kwoniella dejecticola CBS 10117</name>
    <dbReference type="NCBI Taxonomy" id="1296121"/>
    <lineage>
        <taxon>Eukaryota</taxon>
        <taxon>Fungi</taxon>
        <taxon>Dikarya</taxon>
        <taxon>Basidiomycota</taxon>
        <taxon>Agaricomycotina</taxon>
        <taxon>Tremellomycetes</taxon>
        <taxon>Tremellales</taxon>
        <taxon>Cryptococcaceae</taxon>
        <taxon>Kwoniella</taxon>
    </lineage>
</organism>
<feature type="compositionally biased region" description="Pro residues" evidence="2">
    <location>
        <begin position="217"/>
        <end position="226"/>
    </location>
</feature>
<dbReference type="HAMAP" id="MF_00055">
    <property type="entry name" value="MEMO1"/>
    <property type="match status" value="1"/>
</dbReference>
<proteinExistence type="inferred from homology"/>
<evidence type="ECO:0000256" key="2">
    <source>
        <dbReference type="SAM" id="MobiDB-lite"/>
    </source>
</evidence>
<dbReference type="AlphaFoldDB" id="A0A1A5ZXX3"/>
<dbReference type="VEuPathDB" id="FungiDB:I303_07425"/>
<protein>
    <recommendedName>
        <fullName evidence="4">Protein MEMO1</fullName>
    </recommendedName>
</protein>
<accession>A0A1A5ZXX3</accession>
<dbReference type="PANTHER" id="PTHR11060:SF0">
    <property type="entry name" value="PROTEIN MEMO1"/>
    <property type="match status" value="1"/>
</dbReference>
<dbReference type="NCBIfam" id="TIGR04336">
    <property type="entry name" value="AmmeMemoSam_B"/>
    <property type="match status" value="1"/>
</dbReference>
<dbReference type="STRING" id="1296121.A0A1A5ZXX3"/>
<evidence type="ECO:0008006" key="4">
    <source>
        <dbReference type="Google" id="ProtNLM"/>
    </source>
</evidence>
<evidence type="ECO:0000256" key="1">
    <source>
        <dbReference type="ARBA" id="ARBA00006315"/>
    </source>
</evidence>
<evidence type="ECO:0000313" key="3">
    <source>
        <dbReference type="EMBL" id="OBR82662.1"/>
    </source>
</evidence>
<dbReference type="EMBL" id="KI894035">
    <property type="protein sequence ID" value="OBR82662.1"/>
    <property type="molecule type" value="Genomic_DNA"/>
</dbReference>